<dbReference type="GO" id="GO:0006281">
    <property type="term" value="P:DNA repair"/>
    <property type="evidence" value="ECO:0007669"/>
    <property type="project" value="UniProtKB-KW"/>
</dbReference>
<dbReference type="GO" id="GO:0004386">
    <property type="term" value="F:helicase activity"/>
    <property type="evidence" value="ECO:0007669"/>
    <property type="project" value="UniProtKB-KW"/>
</dbReference>
<dbReference type="InterPro" id="IPR011604">
    <property type="entry name" value="PDDEXK-like_dom_sf"/>
</dbReference>
<dbReference type="eggNOG" id="COG2887">
    <property type="taxonomic scope" value="Bacteria"/>
</dbReference>
<dbReference type="Proteomes" id="UP000000376">
    <property type="component" value="Chromosome"/>
</dbReference>
<keyword evidence="6" id="KW-1185">Reference proteome</keyword>
<keyword evidence="2" id="KW-0547">Nucleotide-binding</keyword>
<dbReference type="Pfam" id="PF12705">
    <property type="entry name" value="PDDEXK_1"/>
    <property type="match status" value="1"/>
</dbReference>
<accession>D7BNY3</accession>
<evidence type="ECO:0000256" key="3">
    <source>
        <dbReference type="ARBA" id="ARBA00023204"/>
    </source>
</evidence>
<keyword evidence="2" id="KW-0378">Hydrolase</keyword>
<protein>
    <recommendedName>
        <fullName evidence="4">PD-(D/E)XK endonuclease-like domain-containing protein</fullName>
    </recommendedName>
</protein>
<evidence type="ECO:0000313" key="6">
    <source>
        <dbReference type="Proteomes" id="UP000000376"/>
    </source>
</evidence>
<evidence type="ECO:0000259" key="4">
    <source>
        <dbReference type="Pfam" id="PF12705"/>
    </source>
</evidence>
<dbReference type="SUPFAM" id="SSF52980">
    <property type="entry name" value="Restriction endonuclease-like"/>
    <property type="match status" value="1"/>
</dbReference>
<dbReference type="InterPro" id="IPR038726">
    <property type="entry name" value="PDDEXK_AddAB-type"/>
</dbReference>
<keyword evidence="1" id="KW-0227">DNA damage</keyword>
<dbReference type="OrthoDB" id="9791397at2"/>
<evidence type="ECO:0000256" key="2">
    <source>
        <dbReference type="ARBA" id="ARBA00022806"/>
    </source>
</evidence>
<sequence>MATIHAALSPSRVSDFRSCPLKFRFRVIDRLTEPPSLEALRGTIVHSVLERLYDVPASERGEALAQESLENIWEQHAEKSPADAELFTDSESFTTWLESARPLISSYFTLENPQYLEPHGRERFVNATLPSGLAIRGIIDRLDKAPNGALRIVDYKTGKSPAPRFQDGAIFQMRFYATALFYEEGTLPLRTQLLYLKDKRVLTYDPVPADVEATTNELNHVWSAIRGRIDDAHFEAKKGPLCNWCHFSSICPAFGNVVPEMSAEGVEKLLTAQRPPSAPEHQR</sequence>
<evidence type="ECO:0000313" key="5">
    <source>
        <dbReference type="EMBL" id="ADH92632.1"/>
    </source>
</evidence>
<dbReference type="STRING" id="644284.Arch_0907"/>
<feature type="domain" description="PD-(D/E)XK endonuclease-like" evidence="4">
    <location>
        <begin position="8"/>
        <end position="252"/>
    </location>
</feature>
<organism evidence="5 6">
    <name type="scientific">Arcanobacterium haemolyticum (strain ATCC 9345 / DSM 20595 / CCM 5947 / CCUG 17215 / LMG 16163 / NBRC 15585 / NCTC 8452 / 11018)</name>
    <dbReference type="NCBI Taxonomy" id="644284"/>
    <lineage>
        <taxon>Bacteria</taxon>
        <taxon>Bacillati</taxon>
        <taxon>Actinomycetota</taxon>
        <taxon>Actinomycetes</taxon>
        <taxon>Actinomycetales</taxon>
        <taxon>Actinomycetaceae</taxon>
        <taxon>Arcanobacterium</taxon>
    </lineage>
</organism>
<dbReference type="RefSeq" id="WP_013170128.1">
    <property type="nucleotide sequence ID" value="NC_014218.1"/>
</dbReference>
<evidence type="ECO:0000256" key="1">
    <source>
        <dbReference type="ARBA" id="ARBA00022763"/>
    </source>
</evidence>
<dbReference type="KEGG" id="ahe:Arch_0907"/>
<dbReference type="AlphaFoldDB" id="D7BNY3"/>
<proteinExistence type="predicted"/>
<reference evidence="5 6" key="1">
    <citation type="journal article" date="2010" name="Stand. Genomic Sci.">
        <title>Complete genome sequence of Arcanobacterium haemolyticum type strain (11018).</title>
        <authorList>
            <person name="Yasawong M."/>
            <person name="Teshima H."/>
            <person name="Lapidus A."/>
            <person name="Nolan M."/>
            <person name="Lucas S."/>
            <person name="Glavina Del Rio T."/>
            <person name="Tice H."/>
            <person name="Cheng J."/>
            <person name="Bruce D."/>
            <person name="Detter C."/>
            <person name="Tapia R."/>
            <person name="Han C."/>
            <person name="Goodwin L."/>
            <person name="Pitluck S."/>
            <person name="Liolios K."/>
            <person name="Ivanova N."/>
            <person name="Mavromatis K."/>
            <person name="Mikhailova N."/>
            <person name="Pati A."/>
            <person name="Chen A."/>
            <person name="Palaniappan K."/>
            <person name="Land M."/>
            <person name="Hauser L."/>
            <person name="Chang Y."/>
            <person name="Jeffries C."/>
            <person name="Rohde M."/>
            <person name="Sikorski J."/>
            <person name="Pukall R."/>
            <person name="Goker M."/>
            <person name="Woyke T."/>
            <person name="Bristow J."/>
            <person name="Eisen J."/>
            <person name="Markowitz V."/>
            <person name="Hugenholtz P."/>
            <person name="Kyrpides N."/>
            <person name="Klenk H."/>
        </authorList>
    </citation>
    <scope>NUCLEOTIDE SEQUENCE [LARGE SCALE GENOMIC DNA]</scope>
    <source>
        <strain evidence="6">ATCC 9345 / DSM 20595 / CCUG 17215 / LMG 16163 / NBRC 15585 / NCTC 8452 / 11018</strain>
    </source>
</reference>
<dbReference type="HOGENOM" id="CLU_049030_0_0_11"/>
<keyword evidence="3" id="KW-0234">DNA repair</keyword>
<dbReference type="InterPro" id="IPR011335">
    <property type="entry name" value="Restrct_endonuc-II-like"/>
</dbReference>
<dbReference type="Gene3D" id="3.90.320.10">
    <property type="match status" value="1"/>
</dbReference>
<keyword evidence="2" id="KW-0347">Helicase</keyword>
<name>D7BNY3_ARCHD</name>
<dbReference type="EMBL" id="CP002045">
    <property type="protein sequence ID" value="ADH92632.1"/>
    <property type="molecule type" value="Genomic_DNA"/>
</dbReference>
<keyword evidence="2" id="KW-0067">ATP-binding</keyword>
<gene>
    <name evidence="5" type="ordered locus">Arch_0907</name>
</gene>